<comment type="similarity">
    <text evidence="6">Belongs to the FAD-dependent glycerol-3-phosphate dehydrogenase family.</text>
</comment>
<dbReference type="SUPFAM" id="SSF51905">
    <property type="entry name" value="FAD/NAD(P)-binding domain"/>
    <property type="match status" value="1"/>
</dbReference>
<sequence length="2003" mass="220459">MFRLPRLIQLQRHAVGIASGVSALGVYYYIKPASLHATLEAQNILESEPLSQLWAPPSRGEMLARLGSPEALADVKNKHVAAEQEFDILICGGGATGVGCALDAATRGLKVALVERDDFASGTSSRSTKLVHGGVRYLEKAFKELDIEQYKLVVEALHERANFLKIAPHLSYELPTMIPIYKYWQVPYFYAGCKVYELLAGKEGLSPSYFLGKRKAKEAFPMLKDDHLVGAIVYYDGAHNDSRMNVAIALTAASKGAVMANHVELVQLIKKNRTTFFGRSGFGAEEICGAVVKDTLTGAQWSVKCKGVINATGPFCDGLRKLDTGIKTQEIVAPSAGVHIVLPSYFGPRNMGLLDPNTSDGRVIFFLPWQGNIIAGTTDSPADVESNPKPSETDINWILSEIERYLDPSIKVRRGDVLAAWSGIRPLVRDPAAKNTESLVRNHMINVSESGLLTIAGGKWTTYREMAEETIDIAIEKFDLKGAGPCVTTQTLLIGAHGWNRNMFIKLIQSYGLETDVAQHLAESYGDRAWSVAGMASMTGERWPIHGKRLSQQYPFIEAEIKYAVRREYACTAVDVIARRMRLAMLNAQAAKDALPRVIEIMADELSWSKNRQRKEYADAIEFLKYMGLDYLSNNPDISADDQTFYTRNHFVPEELERYQTEFHKLDYKGDGRIRAKDLSKILGALGEKSAFVDDVLKRLDVGTKGSLEFGEFLEVLSDIKEVKQKSNLVVTHALEWPSLTVQWLPDIERFGISPSTLSFLNLKNPYCSFDRPEGKDYTIQRLLLGTHTSDGEQNYLQIASVQLPKDDVEGDAAKAFDEEKGEAGGYGGAECKINVTQRINHDGEVNRARYMPSNPNIIATRTIYGPVYIFDRARHPNNPKDSICNPEIKLTGHSKEGYGVSWHPKNEGLILSASEDTTICLWDIKGKTKEKRELDALRTFTGHTAWVEDVAWHELNESIFASVGDDKKLFIWDIRNSSNTLPLSQCDAHNREINCVAFNPQNEFIVATGSADKTVALWDMRNFKSRLHTLDSHLDEILQIQWSPFSPTILASSSGDRRLNVWDLSRIGEEQTAEDAEDGPPELLFVHGGHTNKISDFSWNRNEDWVLCSVAEDNVCQVWQMASNVYGGDDDEEGASVALDKYQGIERQSPDERNEDFPDLNSNFQQKQISNPVVKSAPTSLSANTRHSKKSEHQAVSLSSSSSLLSFSSSKATCHTSSLPKYSTWSPVATHAFQSTSTFVPRTALKYPVAEIEATAAATHAYPTPTKYSEQAVVGAAQSSEIISLNYSNAPPGSSSSRDIFVHELQSVFNGIVGDDCGLESSCADDTKFLLNEFDVASDIIMAEMRRTAVFIEKSEGDSGGADNGNIDSCEDIVMAPISSGGFKCSKTRHKMIRVNSTSDFATACEMSSLQMSPDMPPLLETEISSIFYDEDVCLFPPIEDIFLSSRSWDSCKDSNDEIIRDNEEFDRLVSEEFGKVVSENNGFGSGNCDDGNNANSVGLNSRDNNDGSSISEINERKVVAVVPAQKMGKNKKSRGSSGESPMGSGRSGGPLPVKKKKRLPTDELAMSEAWERGSGGTGDVLAELDVGRTRRVAAVSAESRNRKLYERARVGYGNGIGGSFGLEREEEAERDRQREGEREAQLGLLGLGEGEEDVEEAVAARLHSVGLAAMRSAASQRLQQRKAELVDLINSDYAAFIGISTALKDYRPLPIANNTNTNNTNDASDPSNTANLVDSDPDPIAQNTHTELSQMADSIKDLLAQRAVLRDAKASLQTFISIEESIVKLETLLNISSNSAAVLGNDIADASTISLIATNSTSDGKFVERVATEFNQLLFLVSSTKKSSANLDKESRIDRIKSALTAILRESLESCLLSVSNSERKENEAASASLTQCLRTYLVIDRAKDAGFELKAIVFPAIDKIASTPGQTLSRFYSEILTYVYSRISVIVEISRTVFGSLLTPHGGDNGYDFMTDEVLPIVWNSLTKTARCISTELFVYDTIH</sequence>
<evidence type="ECO:0000256" key="13">
    <source>
        <dbReference type="ARBA" id="ARBA00022737"/>
    </source>
</evidence>
<feature type="domain" description="EF-hand" evidence="26">
    <location>
        <begin position="654"/>
        <end position="689"/>
    </location>
</feature>
<dbReference type="Proteomes" id="UP001211907">
    <property type="component" value="Unassembled WGS sequence"/>
</dbReference>
<evidence type="ECO:0000256" key="12">
    <source>
        <dbReference type="ARBA" id="ARBA00022723"/>
    </source>
</evidence>
<keyword evidence="12" id="KW-0479">Metal-binding</keyword>
<dbReference type="InterPro" id="IPR019775">
    <property type="entry name" value="WD40_repeat_CS"/>
</dbReference>
<dbReference type="Gene3D" id="2.130.10.10">
    <property type="entry name" value="YVTN repeat-like/Quinoprotein amine dehydrogenase"/>
    <property type="match status" value="1"/>
</dbReference>
<keyword evidence="21" id="KW-0472">Membrane</keyword>
<evidence type="ECO:0000256" key="18">
    <source>
        <dbReference type="ARBA" id="ARBA00023002"/>
    </source>
</evidence>
<comment type="pathway">
    <text evidence="5">Polyol metabolism; glycerol degradation.</text>
</comment>
<dbReference type="Pfam" id="PF00400">
    <property type="entry name" value="WD40"/>
    <property type="match status" value="5"/>
</dbReference>
<dbReference type="GO" id="GO:0006072">
    <property type="term" value="P:glycerol-3-phosphate metabolic process"/>
    <property type="evidence" value="ECO:0007669"/>
    <property type="project" value="InterPro"/>
</dbReference>
<dbReference type="FunFam" id="1.10.8.870:FF:000001">
    <property type="entry name" value="Glycerol-3-phosphate dehydrogenase"/>
    <property type="match status" value="1"/>
</dbReference>
<feature type="repeat" description="WD" evidence="24">
    <location>
        <begin position="941"/>
        <end position="983"/>
    </location>
</feature>
<feature type="region of interest" description="Disordered" evidence="25">
    <location>
        <begin position="1148"/>
        <end position="1196"/>
    </location>
</feature>
<dbReference type="GO" id="GO:0005739">
    <property type="term" value="C:mitochondrion"/>
    <property type="evidence" value="ECO:0007669"/>
    <property type="project" value="UniProtKB-SubCell"/>
</dbReference>
<dbReference type="Pfam" id="PF12265">
    <property type="entry name" value="CAF1C_H4-bd"/>
    <property type="match status" value="1"/>
</dbReference>
<feature type="region of interest" description="Disordered" evidence="25">
    <location>
        <begin position="1716"/>
        <end position="1740"/>
    </location>
</feature>
<evidence type="ECO:0000256" key="15">
    <source>
        <dbReference type="ARBA" id="ARBA00022837"/>
    </source>
</evidence>
<feature type="region of interest" description="Disordered" evidence="25">
    <location>
        <begin position="1482"/>
        <end position="1562"/>
    </location>
</feature>
<dbReference type="Gene3D" id="1.10.8.870">
    <property type="entry name" value="Alpha-glycerophosphate oxidase, cap domain"/>
    <property type="match status" value="1"/>
</dbReference>
<evidence type="ECO:0000256" key="14">
    <source>
        <dbReference type="ARBA" id="ARBA00022827"/>
    </source>
</evidence>
<dbReference type="PANTHER" id="PTHR11985:SF15">
    <property type="entry name" value="GLYCEROL-3-PHOSPHATE DEHYDROGENASE, MITOCHONDRIAL"/>
    <property type="match status" value="1"/>
</dbReference>
<protein>
    <recommendedName>
        <fullName evidence="8">Conserved oligomeric Golgi complex subunit 2</fullName>
        <ecNumber evidence="7">1.1.5.3</ecNumber>
    </recommendedName>
    <alternativeName>
        <fullName evidence="23">Component of oligomeric Golgi complex 2</fullName>
    </alternativeName>
</protein>
<keyword evidence="15" id="KW-0106">Calcium</keyword>
<keyword evidence="28" id="KW-1185">Reference proteome</keyword>
<proteinExistence type="inferred from homology"/>
<comment type="subcellular location">
    <subcellularLocation>
        <location evidence="4">Golgi apparatus membrane</location>
        <topology evidence="4">Peripheral membrane protein</topology>
    </subcellularLocation>
    <subcellularLocation>
        <location evidence="3">Mitochondrion</location>
    </subcellularLocation>
    <subcellularLocation>
        <location evidence="2">Nucleus</location>
    </subcellularLocation>
</comment>
<evidence type="ECO:0000256" key="16">
    <source>
        <dbReference type="ARBA" id="ARBA00022927"/>
    </source>
</evidence>
<dbReference type="InterPro" id="IPR020472">
    <property type="entry name" value="WD40_PAC1"/>
</dbReference>
<keyword evidence="13" id="KW-0677">Repeat</keyword>
<reference evidence="27" key="1">
    <citation type="submission" date="2020-05" db="EMBL/GenBank/DDBJ databases">
        <title>Phylogenomic resolution of chytrid fungi.</title>
        <authorList>
            <person name="Stajich J.E."/>
            <person name="Amses K."/>
            <person name="Simmons R."/>
            <person name="Seto K."/>
            <person name="Myers J."/>
            <person name="Bonds A."/>
            <person name="Quandt C.A."/>
            <person name="Barry K."/>
            <person name="Liu P."/>
            <person name="Grigoriev I."/>
            <person name="Longcore J.E."/>
            <person name="James T.Y."/>
        </authorList>
    </citation>
    <scope>NUCLEOTIDE SEQUENCE</scope>
    <source>
        <strain evidence="27">JEL0513</strain>
    </source>
</reference>
<dbReference type="GO" id="GO:0015031">
    <property type="term" value="P:protein transport"/>
    <property type="evidence" value="ECO:0007669"/>
    <property type="project" value="UniProtKB-KW"/>
</dbReference>
<evidence type="ECO:0000256" key="6">
    <source>
        <dbReference type="ARBA" id="ARBA00007330"/>
    </source>
</evidence>
<dbReference type="PROSITE" id="PS00678">
    <property type="entry name" value="WD_REPEATS_1"/>
    <property type="match status" value="3"/>
</dbReference>
<dbReference type="InterPro" id="IPR011992">
    <property type="entry name" value="EF-hand-dom_pair"/>
</dbReference>
<keyword evidence="16" id="KW-0653">Protein transport</keyword>
<dbReference type="SUPFAM" id="SSF50978">
    <property type="entry name" value="WD40 repeat-like"/>
    <property type="match status" value="1"/>
</dbReference>
<dbReference type="InterPro" id="IPR002048">
    <property type="entry name" value="EF_hand_dom"/>
</dbReference>
<evidence type="ECO:0000256" key="17">
    <source>
        <dbReference type="ARBA" id="ARBA00022946"/>
    </source>
</evidence>
<evidence type="ECO:0000256" key="3">
    <source>
        <dbReference type="ARBA" id="ARBA00004173"/>
    </source>
</evidence>
<dbReference type="Gene3D" id="3.50.50.60">
    <property type="entry name" value="FAD/NAD(P)-binding domain"/>
    <property type="match status" value="1"/>
</dbReference>
<evidence type="ECO:0000256" key="11">
    <source>
        <dbReference type="ARBA" id="ARBA00022630"/>
    </source>
</evidence>
<dbReference type="Pfam" id="PF06148">
    <property type="entry name" value="COG2_N"/>
    <property type="match status" value="1"/>
</dbReference>
<dbReference type="InterPro" id="IPR024602">
    <property type="entry name" value="COG_su2_N"/>
</dbReference>
<dbReference type="Pfam" id="PF16901">
    <property type="entry name" value="DAO_C"/>
    <property type="match status" value="1"/>
</dbReference>
<keyword evidence="18" id="KW-0560">Oxidoreductase</keyword>
<evidence type="ECO:0000256" key="4">
    <source>
        <dbReference type="ARBA" id="ARBA00004395"/>
    </source>
</evidence>
<evidence type="ECO:0000256" key="24">
    <source>
        <dbReference type="PROSITE-ProRule" id="PRU00221"/>
    </source>
</evidence>
<dbReference type="PANTHER" id="PTHR11985">
    <property type="entry name" value="GLYCEROL-3-PHOSPHATE DEHYDROGENASE"/>
    <property type="match status" value="1"/>
</dbReference>
<dbReference type="GO" id="GO:0000139">
    <property type="term" value="C:Golgi membrane"/>
    <property type="evidence" value="ECO:0007669"/>
    <property type="project" value="UniProtKB-SubCell"/>
</dbReference>
<evidence type="ECO:0000313" key="27">
    <source>
        <dbReference type="EMBL" id="KAJ3136735.1"/>
    </source>
</evidence>
<dbReference type="Gene3D" id="3.30.9.10">
    <property type="entry name" value="D-Amino Acid Oxidase, subunit A, domain 2"/>
    <property type="match status" value="1"/>
</dbReference>
<dbReference type="InterPro" id="IPR036188">
    <property type="entry name" value="FAD/NAD-bd_sf"/>
</dbReference>
<feature type="compositionally biased region" description="Polar residues" evidence="25">
    <location>
        <begin position="1492"/>
        <end position="1514"/>
    </location>
</feature>
<keyword evidence="10 24" id="KW-0853">WD repeat</keyword>
<evidence type="ECO:0000256" key="9">
    <source>
        <dbReference type="ARBA" id="ARBA00022448"/>
    </source>
</evidence>
<dbReference type="Gene3D" id="1.10.238.10">
    <property type="entry name" value="EF-hand"/>
    <property type="match status" value="1"/>
</dbReference>
<dbReference type="InterPro" id="IPR038299">
    <property type="entry name" value="DAO_C_sf"/>
</dbReference>
<dbReference type="PROSITE" id="PS50082">
    <property type="entry name" value="WD_REPEATS_2"/>
    <property type="match status" value="4"/>
</dbReference>
<accession>A0AAD5T7K9</accession>
<dbReference type="SUPFAM" id="SSF47473">
    <property type="entry name" value="EF-hand"/>
    <property type="match status" value="1"/>
</dbReference>
<feature type="compositionally biased region" description="Polar residues" evidence="25">
    <location>
        <begin position="1724"/>
        <end position="1734"/>
    </location>
</feature>
<keyword evidence="14" id="KW-0274">FAD</keyword>
<dbReference type="PRINTS" id="PR00320">
    <property type="entry name" value="GPROTEINBRPT"/>
</dbReference>
<keyword evidence="20" id="KW-0496">Mitochondrion</keyword>
<evidence type="ECO:0000256" key="5">
    <source>
        <dbReference type="ARBA" id="ARBA00004745"/>
    </source>
</evidence>
<dbReference type="InterPro" id="IPR000447">
    <property type="entry name" value="G3P_DH_FAD-dep"/>
</dbReference>
<evidence type="ECO:0000256" key="10">
    <source>
        <dbReference type="ARBA" id="ARBA00022574"/>
    </source>
</evidence>
<keyword evidence="22" id="KW-0539">Nucleus</keyword>
<keyword evidence="17" id="KW-0809">Transit peptide</keyword>
<dbReference type="InterPro" id="IPR031656">
    <property type="entry name" value="DAO_C"/>
</dbReference>
<dbReference type="InterPro" id="IPR001680">
    <property type="entry name" value="WD40_rpt"/>
</dbReference>
<dbReference type="InterPro" id="IPR036322">
    <property type="entry name" value="WD40_repeat_dom_sf"/>
</dbReference>
<dbReference type="PROSITE" id="PS00978">
    <property type="entry name" value="FAD_G3PDH_2"/>
    <property type="match status" value="1"/>
</dbReference>
<dbReference type="GO" id="GO:0005509">
    <property type="term" value="F:calcium ion binding"/>
    <property type="evidence" value="ECO:0007669"/>
    <property type="project" value="InterPro"/>
</dbReference>
<dbReference type="PRINTS" id="PR01001">
    <property type="entry name" value="FADG3PDH"/>
</dbReference>
<gene>
    <name evidence="27" type="primary">GUT2</name>
    <name evidence="27" type="ORF">HK100_001437</name>
</gene>
<dbReference type="FunFam" id="3.30.9.10:FF:000001">
    <property type="entry name" value="Glycerol-3-phosphate dehydrogenase"/>
    <property type="match status" value="1"/>
</dbReference>
<evidence type="ECO:0000256" key="22">
    <source>
        <dbReference type="ARBA" id="ARBA00023242"/>
    </source>
</evidence>
<dbReference type="PROSITE" id="PS50222">
    <property type="entry name" value="EF_HAND_2"/>
    <property type="match status" value="1"/>
</dbReference>
<dbReference type="GO" id="GO:0005634">
    <property type="term" value="C:nucleus"/>
    <property type="evidence" value="ECO:0007669"/>
    <property type="project" value="UniProtKB-SubCell"/>
</dbReference>
<feature type="repeat" description="WD" evidence="24">
    <location>
        <begin position="987"/>
        <end position="1023"/>
    </location>
</feature>
<keyword evidence="9" id="KW-0813">Transport</keyword>
<dbReference type="SUPFAM" id="SSF54373">
    <property type="entry name" value="FAD-linked reductases, C-terminal domain"/>
    <property type="match status" value="1"/>
</dbReference>
<dbReference type="InterPro" id="IPR022052">
    <property type="entry name" value="Histone-bd_RBBP4-like_N"/>
</dbReference>
<dbReference type="InterPro" id="IPR015943">
    <property type="entry name" value="WD40/YVTN_repeat-like_dom_sf"/>
</dbReference>
<name>A0AAD5T7K9_9FUNG</name>
<comment type="caution">
    <text evidence="27">The sequence shown here is derived from an EMBL/GenBank/DDBJ whole genome shotgun (WGS) entry which is preliminary data.</text>
</comment>
<evidence type="ECO:0000256" key="7">
    <source>
        <dbReference type="ARBA" id="ARBA00013029"/>
    </source>
</evidence>
<evidence type="ECO:0000256" key="19">
    <source>
        <dbReference type="ARBA" id="ARBA00023034"/>
    </source>
</evidence>
<feature type="repeat" description="WD" evidence="24">
    <location>
        <begin position="1031"/>
        <end position="1073"/>
    </location>
</feature>
<dbReference type="PROSITE" id="PS50294">
    <property type="entry name" value="WD_REPEATS_REGION"/>
    <property type="match status" value="4"/>
</dbReference>
<dbReference type="GO" id="GO:0004368">
    <property type="term" value="F:glycerol-3-phosphate dehydrogenase (quinone) activity"/>
    <property type="evidence" value="ECO:0007669"/>
    <property type="project" value="UniProtKB-EC"/>
</dbReference>
<evidence type="ECO:0000256" key="8">
    <source>
        <dbReference type="ARBA" id="ARBA00020977"/>
    </source>
</evidence>
<evidence type="ECO:0000256" key="1">
    <source>
        <dbReference type="ARBA" id="ARBA00001974"/>
    </source>
</evidence>
<feature type="repeat" description="WD" evidence="24">
    <location>
        <begin position="891"/>
        <end position="933"/>
    </location>
</feature>
<evidence type="ECO:0000256" key="21">
    <source>
        <dbReference type="ARBA" id="ARBA00023136"/>
    </source>
</evidence>
<dbReference type="CDD" id="cd00200">
    <property type="entry name" value="WD40"/>
    <property type="match status" value="1"/>
</dbReference>
<dbReference type="EMBL" id="JADGJH010000131">
    <property type="protein sequence ID" value="KAJ3136735.1"/>
    <property type="molecule type" value="Genomic_DNA"/>
</dbReference>
<evidence type="ECO:0000256" key="25">
    <source>
        <dbReference type="SAM" id="MobiDB-lite"/>
    </source>
</evidence>
<dbReference type="EC" id="1.1.5.3" evidence="7"/>
<feature type="compositionally biased region" description="Polar residues" evidence="25">
    <location>
        <begin position="1161"/>
        <end position="1186"/>
    </location>
</feature>
<dbReference type="InterPro" id="IPR006076">
    <property type="entry name" value="FAD-dep_OxRdtase"/>
</dbReference>
<evidence type="ECO:0000256" key="2">
    <source>
        <dbReference type="ARBA" id="ARBA00004123"/>
    </source>
</evidence>
<keyword evidence="19" id="KW-0333">Golgi apparatus</keyword>
<dbReference type="SMART" id="SM00320">
    <property type="entry name" value="WD40"/>
    <property type="match status" value="6"/>
</dbReference>
<evidence type="ECO:0000259" key="26">
    <source>
        <dbReference type="PROSITE" id="PS50222"/>
    </source>
</evidence>
<evidence type="ECO:0000313" key="28">
    <source>
        <dbReference type="Proteomes" id="UP001211907"/>
    </source>
</evidence>
<evidence type="ECO:0000256" key="23">
    <source>
        <dbReference type="ARBA" id="ARBA00031344"/>
    </source>
</evidence>
<evidence type="ECO:0000256" key="20">
    <source>
        <dbReference type="ARBA" id="ARBA00023128"/>
    </source>
</evidence>
<organism evidence="27 28">
    <name type="scientific">Physocladia obscura</name>
    <dbReference type="NCBI Taxonomy" id="109957"/>
    <lineage>
        <taxon>Eukaryota</taxon>
        <taxon>Fungi</taxon>
        <taxon>Fungi incertae sedis</taxon>
        <taxon>Chytridiomycota</taxon>
        <taxon>Chytridiomycota incertae sedis</taxon>
        <taxon>Chytridiomycetes</taxon>
        <taxon>Chytridiales</taxon>
        <taxon>Chytriomycetaceae</taxon>
        <taxon>Physocladia</taxon>
    </lineage>
</organism>
<dbReference type="Pfam" id="PF01266">
    <property type="entry name" value="DAO"/>
    <property type="match status" value="1"/>
</dbReference>
<comment type="cofactor">
    <cofactor evidence="1">
        <name>FAD</name>
        <dbReference type="ChEBI" id="CHEBI:57692"/>
    </cofactor>
</comment>
<keyword evidence="11" id="KW-0285">Flavoprotein</keyword>